<dbReference type="GO" id="GO:0005829">
    <property type="term" value="C:cytosol"/>
    <property type="evidence" value="ECO:0007669"/>
    <property type="project" value="TreeGrafter"/>
</dbReference>
<evidence type="ECO:0000256" key="2">
    <source>
        <dbReference type="ARBA" id="ARBA00012261"/>
    </source>
</evidence>
<dbReference type="InterPro" id="IPR036477">
    <property type="entry name" value="Formyl_transf_N_sf"/>
</dbReference>
<dbReference type="InterPro" id="IPR002376">
    <property type="entry name" value="Formyl_transf_N"/>
</dbReference>
<dbReference type="SUPFAM" id="SSF53328">
    <property type="entry name" value="Formyltransferase"/>
    <property type="match status" value="1"/>
</dbReference>
<dbReference type="SUPFAM" id="SSF50486">
    <property type="entry name" value="FMT C-terminal domain-like"/>
    <property type="match status" value="1"/>
</dbReference>
<evidence type="ECO:0000256" key="5">
    <source>
        <dbReference type="HAMAP-Rule" id="MF_00182"/>
    </source>
</evidence>
<organism evidence="8 9">
    <name type="scientific">Thermoanaerobacterium thermosaccharolyticum</name>
    <name type="common">Clostridium thermosaccharolyticum</name>
    <dbReference type="NCBI Taxonomy" id="1517"/>
    <lineage>
        <taxon>Bacteria</taxon>
        <taxon>Bacillati</taxon>
        <taxon>Bacillota</taxon>
        <taxon>Clostridia</taxon>
        <taxon>Thermoanaerobacterales</taxon>
        <taxon>Thermoanaerobacteraceae</taxon>
        <taxon>Thermoanaerobacterium</taxon>
    </lineage>
</organism>
<proteinExistence type="inferred from homology"/>
<comment type="similarity">
    <text evidence="1 5">Belongs to the Fmt family.</text>
</comment>
<feature type="binding site" evidence="5">
    <location>
        <begin position="110"/>
        <end position="113"/>
    </location>
    <ligand>
        <name>(6S)-5,6,7,8-tetrahydrofolate</name>
        <dbReference type="ChEBI" id="CHEBI:57453"/>
    </ligand>
</feature>
<name>A0A223I2J6_THETR</name>
<dbReference type="Pfam" id="PF00551">
    <property type="entry name" value="Formyl_trans_N"/>
    <property type="match status" value="1"/>
</dbReference>
<evidence type="ECO:0000313" key="9">
    <source>
        <dbReference type="Proteomes" id="UP000214975"/>
    </source>
</evidence>
<evidence type="ECO:0000259" key="6">
    <source>
        <dbReference type="Pfam" id="PF00551"/>
    </source>
</evidence>
<dbReference type="Pfam" id="PF02911">
    <property type="entry name" value="Formyl_trans_C"/>
    <property type="match status" value="1"/>
</dbReference>
<dbReference type="InterPro" id="IPR005794">
    <property type="entry name" value="Fmt"/>
</dbReference>
<evidence type="ECO:0000256" key="1">
    <source>
        <dbReference type="ARBA" id="ARBA00010699"/>
    </source>
</evidence>
<dbReference type="EC" id="2.1.2.9" evidence="2 5"/>
<gene>
    <name evidence="5" type="primary">fmt</name>
    <name evidence="8" type="ORF">Thert_03158</name>
</gene>
<comment type="function">
    <text evidence="5">Attaches a formyl group to the free amino group of methionyl-tRNA(fMet). The formyl group appears to play a dual role in the initiator identity of N-formylmethionyl-tRNA by promoting its recognition by IF2 and preventing the misappropriation of this tRNA by the elongation apparatus.</text>
</comment>
<keyword evidence="4 5" id="KW-0648">Protein biosynthesis</keyword>
<evidence type="ECO:0000256" key="4">
    <source>
        <dbReference type="ARBA" id="ARBA00022917"/>
    </source>
</evidence>
<feature type="domain" description="Formyl transferase C-terminal" evidence="7">
    <location>
        <begin position="206"/>
        <end position="300"/>
    </location>
</feature>
<dbReference type="InterPro" id="IPR041711">
    <property type="entry name" value="Met-tRNA-FMT_N"/>
</dbReference>
<dbReference type="Gene3D" id="3.40.50.12230">
    <property type="match status" value="1"/>
</dbReference>
<dbReference type="EMBL" id="CP016893">
    <property type="protein sequence ID" value="AST58919.1"/>
    <property type="molecule type" value="Genomic_DNA"/>
</dbReference>
<dbReference type="InterPro" id="IPR001555">
    <property type="entry name" value="GART_AS"/>
</dbReference>
<dbReference type="InterPro" id="IPR005793">
    <property type="entry name" value="Formyl_trans_C"/>
</dbReference>
<comment type="catalytic activity">
    <reaction evidence="5">
        <text>L-methionyl-tRNA(fMet) + (6R)-10-formyltetrahydrofolate = N-formyl-L-methionyl-tRNA(fMet) + (6S)-5,6,7,8-tetrahydrofolate + H(+)</text>
        <dbReference type="Rhea" id="RHEA:24380"/>
        <dbReference type="Rhea" id="RHEA-COMP:9952"/>
        <dbReference type="Rhea" id="RHEA-COMP:9953"/>
        <dbReference type="ChEBI" id="CHEBI:15378"/>
        <dbReference type="ChEBI" id="CHEBI:57453"/>
        <dbReference type="ChEBI" id="CHEBI:78530"/>
        <dbReference type="ChEBI" id="CHEBI:78844"/>
        <dbReference type="ChEBI" id="CHEBI:195366"/>
        <dbReference type="EC" id="2.1.2.9"/>
    </reaction>
</comment>
<reference evidence="8 9" key="1">
    <citation type="submission" date="2016-08" db="EMBL/GenBank/DDBJ databases">
        <title>A novel genetic cassette of butanologenic Thermoanaerobacterium thermosaccharolyticum that directly convert cellulose to butanol.</title>
        <authorList>
            <person name="Li T."/>
            <person name="He J."/>
        </authorList>
    </citation>
    <scope>NUCLEOTIDE SEQUENCE [LARGE SCALE GENOMIC DNA]</scope>
    <source>
        <strain evidence="8 9">TG57</strain>
    </source>
</reference>
<dbReference type="CDD" id="cd08704">
    <property type="entry name" value="Met_tRNA_FMT_C"/>
    <property type="match status" value="1"/>
</dbReference>
<accession>A0A223I2J6</accession>
<dbReference type="Proteomes" id="UP000214975">
    <property type="component" value="Chromosome"/>
</dbReference>
<evidence type="ECO:0000256" key="3">
    <source>
        <dbReference type="ARBA" id="ARBA00022679"/>
    </source>
</evidence>
<evidence type="ECO:0000259" key="7">
    <source>
        <dbReference type="Pfam" id="PF02911"/>
    </source>
</evidence>
<evidence type="ECO:0000313" key="8">
    <source>
        <dbReference type="EMBL" id="AST58919.1"/>
    </source>
</evidence>
<dbReference type="InterPro" id="IPR044135">
    <property type="entry name" value="Met-tRNA-FMT_C"/>
</dbReference>
<keyword evidence="3 5" id="KW-0808">Transferase</keyword>
<dbReference type="CDD" id="cd08646">
    <property type="entry name" value="FMT_core_Met-tRNA-FMT_N"/>
    <property type="match status" value="1"/>
</dbReference>
<dbReference type="RefSeq" id="WP_094397962.1">
    <property type="nucleotide sequence ID" value="NZ_CP016893.1"/>
</dbReference>
<dbReference type="AlphaFoldDB" id="A0A223I2J6"/>
<dbReference type="PROSITE" id="PS00373">
    <property type="entry name" value="GART"/>
    <property type="match status" value="1"/>
</dbReference>
<dbReference type="PANTHER" id="PTHR11138">
    <property type="entry name" value="METHIONYL-TRNA FORMYLTRANSFERASE"/>
    <property type="match status" value="1"/>
</dbReference>
<dbReference type="PANTHER" id="PTHR11138:SF5">
    <property type="entry name" value="METHIONYL-TRNA FORMYLTRANSFERASE, MITOCHONDRIAL"/>
    <property type="match status" value="1"/>
</dbReference>
<dbReference type="InterPro" id="IPR011034">
    <property type="entry name" value="Formyl_transferase-like_C_sf"/>
</dbReference>
<dbReference type="NCBIfam" id="TIGR00460">
    <property type="entry name" value="fmt"/>
    <property type="match status" value="1"/>
</dbReference>
<protein>
    <recommendedName>
        <fullName evidence="2 5">Methionyl-tRNA formyltransferase</fullName>
        <ecNumber evidence="2 5">2.1.2.9</ecNumber>
    </recommendedName>
</protein>
<dbReference type="GO" id="GO:0004479">
    <property type="term" value="F:methionyl-tRNA formyltransferase activity"/>
    <property type="evidence" value="ECO:0007669"/>
    <property type="project" value="UniProtKB-UniRule"/>
</dbReference>
<sequence>MNIVFMGTPEFAVPSLEKLIESGHNVMLVITQPDKPKGRGKKISYSPVKECAIKNNIEVFQPPKLKNNKEIFDKLSQLNPDLIVVAAYGKILPEEILQIPKYGCINVHASLLPKYRGAAPINWAIINGEKETGITIMYMEKGLDTGDILLQMSIPILEEDNSETIHDKLAVLGGNALIDAINKMVDGALMPVKQDDSKATYAPILEKSIGLINWQKDAVEIKNLVRGLRPWPVAYTYYKGNMLKIWAAEVYSYEGKEKPGTVIYAGNTLVVKCGKDALKILEIQSEGARRMTVEEYLRGHIIGKGEQLEGI</sequence>
<dbReference type="HAMAP" id="MF_00182">
    <property type="entry name" value="Formyl_trans"/>
    <property type="match status" value="1"/>
</dbReference>
<dbReference type="FunFam" id="3.40.50.12230:FF:000001">
    <property type="entry name" value="Methionyl-tRNA formyltransferase"/>
    <property type="match status" value="1"/>
</dbReference>
<feature type="domain" description="Formyl transferase N-terminal" evidence="6">
    <location>
        <begin position="1"/>
        <end position="181"/>
    </location>
</feature>